<name>A0AAV2PYR7_MEGNR</name>
<dbReference type="Proteomes" id="UP001497623">
    <property type="component" value="Unassembled WGS sequence"/>
</dbReference>
<evidence type="ECO:0000313" key="1">
    <source>
        <dbReference type="EMBL" id="CAL4066437.1"/>
    </source>
</evidence>
<sequence>EGELRTSSEHEYFTKVNDIQGTTTHVLRVIGSQLEDEGIYTCASSDFRDSVFVNITHPQEEVTAFTASYARDGFPLTINCTVRNVQFDPRFYLNGAQIHADT</sequence>
<proteinExistence type="predicted"/>
<dbReference type="EMBL" id="CAXKWB010002236">
    <property type="protein sequence ID" value="CAL4066437.1"/>
    <property type="molecule type" value="Genomic_DNA"/>
</dbReference>
<gene>
    <name evidence="1" type="ORF">MNOR_LOCUS5684</name>
</gene>
<keyword evidence="2" id="KW-1185">Reference proteome</keyword>
<organism evidence="1 2">
    <name type="scientific">Meganyctiphanes norvegica</name>
    <name type="common">Northern krill</name>
    <name type="synonym">Thysanopoda norvegica</name>
    <dbReference type="NCBI Taxonomy" id="48144"/>
    <lineage>
        <taxon>Eukaryota</taxon>
        <taxon>Metazoa</taxon>
        <taxon>Ecdysozoa</taxon>
        <taxon>Arthropoda</taxon>
        <taxon>Crustacea</taxon>
        <taxon>Multicrustacea</taxon>
        <taxon>Malacostraca</taxon>
        <taxon>Eumalacostraca</taxon>
        <taxon>Eucarida</taxon>
        <taxon>Euphausiacea</taxon>
        <taxon>Euphausiidae</taxon>
        <taxon>Meganyctiphanes</taxon>
    </lineage>
</organism>
<dbReference type="SUPFAM" id="SSF48726">
    <property type="entry name" value="Immunoglobulin"/>
    <property type="match status" value="1"/>
</dbReference>
<feature type="non-terminal residue" evidence="1">
    <location>
        <position position="1"/>
    </location>
</feature>
<comment type="caution">
    <text evidence="1">The sequence shown here is derived from an EMBL/GenBank/DDBJ whole genome shotgun (WGS) entry which is preliminary data.</text>
</comment>
<reference evidence="1 2" key="1">
    <citation type="submission" date="2024-05" db="EMBL/GenBank/DDBJ databases">
        <authorList>
            <person name="Wallberg A."/>
        </authorList>
    </citation>
    <scope>NUCLEOTIDE SEQUENCE [LARGE SCALE GENOMIC DNA]</scope>
</reference>
<evidence type="ECO:0000313" key="2">
    <source>
        <dbReference type="Proteomes" id="UP001497623"/>
    </source>
</evidence>
<dbReference type="InterPro" id="IPR036179">
    <property type="entry name" value="Ig-like_dom_sf"/>
</dbReference>
<accession>A0AAV2PYR7</accession>
<dbReference type="AlphaFoldDB" id="A0AAV2PYR7"/>
<protein>
    <submittedName>
        <fullName evidence="1">Uncharacterized protein</fullName>
    </submittedName>
</protein>
<feature type="non-terminal residue" evidence="1">
    <location>
        <position position="102"/>
    </location>
</feature>